<organism evidence="2 3">
    <name type="scientific">Cylindrotheca closterium</name>
    <dbReference type="NCBI Taxonomy" id="2856"/>
    <lineage>
        <taxon>Eukaryota</taxon>
        <taxon>Sar</taxon>
        <taxon>Stramenopiles</taxon>
        <taxon>Ochrophyta</taxon>
        <taxon>Bacillariophyta</taxon>
        <taxon>Bacillariophyceae</taxon>
        <taxon>Bacillariophycidae</taxon>
        <taxon>Bacillariales</taxon>
        <taxon>Bacillariaceae</taxon>
        <taxon>Cylindrotheca</taxon>
    </lineage>
</organism>
<keyword evidence="3" id="KW-1185">Reference proteome</keyword>
<keyword evidence="1" id="KW-0812">Transmembrane</keyword>
<keyword evidence="1" id="KW-1133">Transmembrane helix</keyword>
<protein>
    <submittedName>
        <fullName evidence="2">Uncharacterized protein</fullName>
    </submittedName>
</protein>
<comment type="caution">
    <text evidence="2">The sequence shown here is derived from an EMBL/GenBank/DDBJ whole genome shotgun (WGS) entry which is preliminary data.</text>
</comment>
<name>A0AAD2G7L7_9STRA</name>
<dbReference type="Proteomes" id="UP001295423">
    <property type="component" value="Unassembled WGS sequence"/>
</dbReference>
<accession>A0AAD2G7L7</accession>
<evidence type="ECO:0000313" key="2">
    <source>
        <dbReference type="EMBL" id="CAJ1962645.1"/>
    </source>
</evidence>
<evidence type="ECO:0000256" key="1">
    <source>
        <dbReference type="SAM" id="Phobius"/>
    </source>
</evidence>
<dbReference type="AlphaFoldDB" id="A0AAD2G7L7"/>
<proteinExistence type="predicted"/>
<sequence length="237" mass="26089">MSLAINGILRVVLWTSIAVSFSSAFIPKRTFTFTSPDTNKYRAGYPTLLHASAQQNADFEYQEMKILTQALISQGVSNSQIPADKRVEIEGYCRRIVNQRSGSISPENIPSELAGTSWQLAFTSQSLVSDSLPPGTNIKLLFKNENRLDYILEFTKTFGLKQLAADSSYTVDTNGVIAYTYDGISCDVFGLTNINVGAFGLLKGRASSIQASFFDGVLLIQRSNDMAGEFFNVYARI</sequence>
<dbReference type="EMBL" id="CAKOGP040002114">
    <property type="protein sequence ID" value="CAJ1962645.1"/>
    <property type="molecule type" value="Genomic_DNA"/>
</dbReference>
<keyword evidence="1" id="KW-0472">Membrane</keyword>
<gene>
    <name evidence="2" type="ORF">CYCCA115_LOCUS19785</name>
</gene>
<feature type="transmembrane region" description="Helical" evidence="1">
    <location>
        <begin position="7"/>
        <end position="26"/>
    </location>
</feature>
<reference evidence="2" key="1">
    <citation type="submission" date="2023-08" db="EMBL/GenBank/DDBJ databases">
        <authorList>
            <person name="Audoor S."/>
            <person name="Bilcke G."/>
        </authorList>
    </citation>
    <scope>NUCLEOTIDE SEQUENCE</scope>
</reference>
<evidence type="ECO:0000313" key="3">
    <source>
        <dbReference type="Proteomes" id="UP001295423"/>
    </source>
</evidence>